<dbReference type="InterPro" id="IPR002491">
    <property type="entry name" value="ABC_transptr_periplasmic_BD"/>
</dbReference>
<organism evidence="2 3">
    <name type="scientific">Pelistega indica</name>
    <dbReference type="NCBI Taxonomy" id="1414851"/>
    <lineage>
        <taxon>Bacteria</taxon>
        <taxon>Pseudomonadati</taxon>
        <taxon>Pseudomonadota</taxon>
        <taxon>Betaproteobacteria</taxon>
        <taxon>Burkholderiales</taxon>
        <taxon>Alcaligenaceae</taxon>
        <taxon>Pelistega</taxon>
    </lineage>
</organism>
<comment type="caution">
    <text evidence="2">The sequence shown here is derived from an EMBL/GenBank/DDBJ whole genome shotgun (WGS) entry which is preliminary data.</text>
</comment>
<dbReference type="PANTHER" id="PTHR30535">
    <property type="entry name" value="VITAMIN B12-BINDING PROTEIN"/>
    <property type="match status" value="1"/>
</dbReference>
<dbReference type="PANTHER" id="PTHR30535:SF4">
    <property type="entry name" value="HEMIN-BINDING PERIPLASMIC PROTEIN HMUT"/>
    <property type="match status" value="1"/>
</dbReference>
<dbReference type="AlphaFoldDB" id="V8G879"/>
<reference evidence="2 3" key="1">
    <citation type="submission" date="2013-11" db="EMBL/GenBank/DDBJ databases">
        <title>Genomic analysis of Pelistega sp. HM-7.</title>
        <authorList>
            <person name="Kumbhare S.V."/>
            <person name="Shetty S.A."/>
            <person name="Sharma O."/>
            <person name="Dhotre D.P."/>
        </authorList>
    </citation>
    <scope>NUCLEOTIDE SEQUENCE [LARGE SCALE GENOMIC DNA]</scope>
    <source>
        <strain evidence="2 3">HM-7</strain>
    </source>
</reference>
<dbReference type="PROSITE" id="PS50983">
    <property type="entry name" value="FE_B12_PBP"/>
    <property type="match status" value="1"/>
</dbReference>
<dbReference type="Pfam" id="PF01497">
    <property type="entry name" value="Peripla_BP_2"/>
    <property type="match status" value="1"/>
</dbReference>
<keyword evidence="3" id="KW-1185">Reference proteome</keyword>
<dbReference type="Proteomes" id="UP000018766">
    <property type="component" value="Unassembled WGS sequence"/>
</dbReference>
<evidence type="ECO:0000313" key="2">
    <source>
        <dbReference type="EMBL" id="ETD72311.1"/>
    </source>
</evidence>
<evidence type="ECO:0000259" key="1">
    <source>
        <dbReference type="PROSITE" id="PS50983"/>
    </source>
</evidence>
<dbReference type="Gene3D" id="3.40.50.1980">
    <property type="entry name" value="Nitrogenase molybdenum iron protein domain"/>
    <property type="match status" value="1"/>
</dbReference>
<feature type="domain" description="Fe/B12 periplasmic-binding" evidence="1">
    <location>
        <begin position="1"/>
        <end position="123"/>
    </location>
</feature>
<sequence>MPGKALKTVLLINRTGALMAAGKHTAADEIMKSAGVENIFAHQQGYKPVSAENLANIEPELIIVTEFSAKASGGIEKIKSHPAIINSPAAKNNRIIILDDLLAMGLGPRTGEAIRQIKTATNL</sequence>
<dbReference type="EMBL" id="AYSV01000069">
    <property type="protein sequence ID" value="ETD72311.1"/>
    <property type="molecule type" value="Genomic_DNA"/>
</dbReference>
<accession>V8G879</accession>
<protein>
    <recommendedName>
        <fullName evidence="1">Fe/B12 periplasmic-binding domain-containing protein</fullName>
    </recommendedName>
</protein>
<proteinExistence type="predicted"/>
<dbReference type="SUPFAM" id="SSF53807">
    <property type="entry name" value="Helical backbone' metal receptor"/>
    <property type="match status" value="1"/>
</dbReference>
<name>V8G879_9BURK</name>
<evidence type="ECO:0000313" key="3">
    <source>
        <dbReference type="Proteomes" id="UP000018766"/>
    </source>
</evidence>
<dbReference type="InterPro" id="IPR050902">
    <property type="entry name" value="ABC_Transporter_SBP"/>
</dbReference>
<gene>
    <name evidence="2" type="ORF">V757_05040</name>
</gene>